<dbReference type="Proteomes" id="UP000221222">
    <property type="component" value="Unassembled WGS sequence"/>
</dbReference>
<reference evidence="2 3" key="1">
    <citation type="submission" date="2017-09" db="EMBL/GenBank/DDBJ databases">
        <title>Arcobacter canalis sp. nov., a new species isolated from a water canal contaminated with urban sewage.</title>
        <authorList>
            <person name="Perez-Cataluna A."/>
            <person name="Salas-Masso N."/>
            <person name="Figueras M.J."/>
        </authorList>
    </citation>
    <scope>NUCLEOTIDE SEQUENCE [LARGE SCALE GENOMIC DNA]</scope>
    <source>
        <strain evidence="2 3">F98-3</strain>
    </source>
</reference>
<evidence type="ECO:0000313" key="4">
    <source>
        <dbReference type="Proteomes" id="UP000262712"/>
    </source>
</evidence>
<evidence type="ECO:0000313" key="3">
    <source>
        <dbReference type="Proteomes" id="UP000221222"/>
    </source>
</evidence>
<protein>
    <submittedName>
        <fullName evidence="2">Uncharacterized protein</fullName>
    </submittedName>
</protein>
<proteinExistence type="predicted"/>
<dbReference type="Proteomes" id="UP000262712">
    <property type="component" value="Chromosome"/>
</dbReference>
<keyword evidence="3" id="KW-1185">Reference proteome</keyword>
<reference evidence="1 4" key="2">
    <citation type="submission" date="2018-08" db="EMBL/GenBank/DDBJ databases">
        <title>Complete genome of the Arcobacter molluscorum type strain LMG 25693.</title>
        <authorList>
            <person name="Miller W.G."/>
            <person name="Yee E."/>
            <person name="Bono J.L."/>
        </authorList>
    </citation>
    <scope>NUCLEOTIDE SEQUENCE [LARGE SCALE GENOMIC DNA]</scope>
    <source>
        <strain evidence="1 4">CECT 7696</strain>
    </source>
</reference>
<evidence type="ECO:0000313" key="1">
    <source>
        <dbReference type="EMBL" id="AXX92489.1"/>
    </source>
</evidence>
<gene>
    <name evidence="1" type="ORF">AMOL_1519</name>
    <name evidence="2" type="ORF">CPU12_09380</name>
</gene>
<sequence length="220" mass="25526">MHKFPSQKEIINSVIKGIETAKNNFTYWTADELFLSYAPAKFLTIHISQEIAKLENAPEIFIDAPVADILRCSLPSRRDFRDFMKTKYLAQDIMCLTLDERFEHKSDNDSISRVIMSIKNGVRNVKEEYKNEIEKMCKMIDREKLSDSTLDYGLFAFYLDISNSARKKSEQRIEEIIDNFDKIVSSYSNLKSRFEGGNVKVIPNIGEYSIGCYIIEPNFK</sequence>
<accession>A0A2G1DGM4</accession>
<dbReference type="EMBL" id="NXFY01000014">
    <property type="protein sequence ID" value="PHO17641.1"/>
    <property type="molecule type" value="Genomic_DNA"/>
</dbReference>
<dbReference type="KEGG" id="amol:AMOL_1519"/>
<dbReference type="AlphaFoldDB" id="A0A2G1DGM4"/>
<dbReference type="RefSeq" id="WP_099342854.1">
    <property type="nucleotide sequence ID" value="NZ_CP032098.1"/>
</dbReference>
<evidence type="ECO:0000313" key="2">
    <source>
        <dbReference type="EMBL" id="PHO17641.1"/>
    </source>
</evidence>
<dbReference type="EMBL" id="CP032098">
    <property type="protein sequence ID" value="AXX92489.1"/>
    <property type="molecule type" value="Genomic_DNA"/>
</dbReference>
<name>A0A2G1DGM4_9BACT</name>
<organism evidence="2 3">
    <name type="scientific">Malaciobacter molluscorum LMG 25693</name>
    <dbReference type="NCBI Taxonomy" id="870501"/>
    <lineage>
        <taxon>Bacteria</taxon>
        <taxon>Pseudomonadati</taxon>
        <taxon>Campylobacterota</taxon>
        <taxon>Epsilonproteobacteria</taxon>
        <taxon>Campylobacterales</taxon>
        <taxon>Arcobacteraceae</taxon>
        <taxon>Malaciobacter</taxon>
    </lineage>
</organism>